<evidence type="ECO:0000313" key="6">
    <source>
        <dbReference type="Proteomes" id="UP001347796"/>
    </source>
</evidence>
<feature type="region of interest" description="Disordered" evidence="2">
    <location>
        <begin position="465"/>
        <end position="491"/>
    </location>
</feature>
<feature type="compositionally biased region" description="Low complexity" evidence="2">
    <location>
        <begin position="875"/>
        <end position="891"/>
    </location>
</feature>
<name>A0AAN8K8A3_PATCE</name>
<dbReference type="Pfam" id="PF12490">
    <property type="entry name" value="BCAS3"/>
    <property type="match status" value="1"/>
</dbReference>
<dbReference type="SUPFAM" id="SSF50978">
    <property type="entry name" value="WD40 repeat-like"/>
    <property type="match status" value="1"/>
</dbReference>
<dbReference type="InterPro" id="IPR022175">
    <property type="entry name" value="BCAS3_dom"/>
</dbReference>
<evidence type="ECO:0000259" key="3">
    <source>
        <dbReference type="Pfam" id="PF12490"/>
    </source>
</evidence>
<feature type="region of interest" description="Disordered" evidence="2">
    <location>
        <begin position="665"/>
        <end position="694"/>
    </location>
</feature>
<feature type="compositionally biased region" description="Basic and acidic residues" evidence="2">
    <location>
        <begin position="677"/>
        <end position="694"/>
    </location>
</feature>
<dbReference type="PANTHER" id="PTHR13268">
    <property type="entry name" value="BREAST CARCINOMA AMPLIFIED SEQUENCE 3"/>
    <property type="match status" value="1"/>
</dbReference>
<evidence type="ECO:0000256" key="1">
    <source>
        <dbReference type="ARBA" id="ARBA00004329"/>
    </source>
</evidence>
<dbReference type="AlphaFoldDB" id="A0AAN8K8A3"/>
<dbReference type="GO" id="GO:0000407">
    <property type="term" value="C:phagophore assembly site"/>
    <property type="evidence" value="ECO:0007669"/>
    <property type="project" value="UniProtKB-SubCell"/>
</dbReference>
<organism evidence="5 6">
    <name type="scientific">Patella caerulea</name>
    <name type="common">Rayed Mediterranean limpet</name>
    <dbReference type="NCBI Taxonomy" id="87958"/>
    <lineage>
        <taxon>Eukaryota</taxon>
        <taxon>Metazoa</taxon>
        <taxon>Spiralia</taxon>
        <taxon>Lophotrochozoa</taxon>
        <taxon>Mollusca</taxon>
        <taxon>Gastropoda</taxon>
        <taxon>Patellogastropoda</taxon>
        <taxon>Patelloidea</taxon>
        <taxon>Patellidae</taxon>
        <taxon>Patella</taxon>
    </lineage>
</organism>
<evidence type="ECO:0000259" key="4">
    <source>
        <dbReference type="Pfam" id="PF21034"/>
    </source>
</evidence>
<proteinExistence type="predicted"/>
<sequence length="910" mass="98961">MAAESPRRSSKYNCTVVRPQPYSDKSVVESVVDFISDVVPQVQAYSGNQRNDDKEKITWVKFERCDINDITCNPNLNGSEQKILPLLLVLGYNNGVQIWNITSNGDGQEILSLRQGPVRILKVLPNPDIGKCDNDKFASKRPLIAVCDSSSAGQPFCSVKFVSLRSGDEVHSVPFKTLPVHNIEATKRYIAVVFQEKIAVFDAWNLQELFRVSGCYPDSGLKINPIALGTRWLAYADRRLVAYHQSCGGMSGDGSQSYAATVISAAKKFGVLNRGAIKGLTMFGEAMVSSVTGNKPSPPTKRMEMSQPLDNGNHPGIVSVVDIPNIKDKQFSVTEDQECDGLIAHFHAHANEPLAAMAFDASGTLLITACKLGHNFHLFRLMAHPCSSSLGAVHHLYTLHRGETTAKVVDMTFTTDSRWVAVSTHRGTTHVFPITPYGGQVSVRTHCHPRVVNRVSRFQKSAGLGDIDGASAGRHSPVLSGSPGSSGHEHYPSLIRQNALNNNMGNPRLPPYPHPSNVYPLAQLKQHLALPALTSGMTATSRQQSPSHSAGGTENIFNVSAYFAPSRHYVASSNLPVDRREGKKVVDSLFVIGQNGTLIEYSLEPHPKLTTEKPTDDSPLDLTCTGVIQWQLQRAKNSQEVKAPLPSNSPLLLATDAVMTQQPTISPDELAPVSRHGSKDSLSSDHSSTSKDDLDTQWLSQVEIITHVGPHRRLWMGPQFSFKTIQNAQNTTVVSSTSSSLFSGSPDLHTSPMDMFVDDCDLESLKLQPTRSSPVAMPTARPAYRRASATEYAHSPNPHVSPLLIEAGSFDQSPNLNDVLCDWAESSMSRQPRSSEEEEDRLRETLADAMVESPLKDCGPTSIIMREDVFHHGSNETLSTSSGSSGSNLQSRGNDDSVFSSAVGGSDLVG</sequence>
<evidence type="ECO:0008006" key="7">
    <source>
        <dbReference type="Google" id="ProtNLM"/>
    </source>
</evidence>
<keyword evidence="6" id="KW-1185">Reference proteome</keyword>
<feature type="domain" description="BCAS3 WD40" evidence="4">
    <location>
        <begin position="55"/>
        <end position="527"/>
    </location>
</feature>
<dbReference type="Pfam" id="PF21034">
    <property type="entry name" value="BCAS3_WD40"/>
    <property type="match status" value="1"/>
</dbReference>
<dbReference type="Proteomes" id="UP001347796">
    <property type="component" value="Unassembled WGS sequence"/>
</dbReference>
<dbReference type="GO" id="GO:0042594">
    <property type="term" value="P:response to starvation"/>
    <property type="evidence" value="ECO:0007669"/>
    <property type="project" value="TreeGrafter"/>
</dbReference>
<reference evidence="5 6" key="1">
    <citation type="submission" date="2024-01" db="EMBL/GenBank/DDBJ databases">
        <title>The genome of the rayed Mediterranean limpet Patella caerulea (Linnaeus, 1758).</title>
        <authorList>
            <person name="Anh-Thu Weber A."/>
            <person name="Halstead-Nussloch G."/>
        </authorList>
    </citation>
    <scope>NUCLEOTIDE SEQUENCE [LARGE SCALE GENOMIC DNA]</scope>
    <source>
        <strain evidence="5">AATW-2023a</strain>
        <tissue evidence="5">Whole specimen</tissue>
    </source>
</reference>
<dbReference type="InterPro" id="IPR036322">
    <property type="entry name" value="WD40_repeat_dom_sf"/>
</dbReference>
<feature type="domain" description="BCAS3" evidence="3">
    <location>
        <begin position="615"/>
        <end position="738"/>
    </location>
</feature>
<dbReference type="PANTHER" id="PTHR13268:SF0">
    <property type="entry name" value="BCAS3 MICROTUBULE ASSOCIATED CELL MIGRATION FACTOR"/>
    <property type="match status" value="1"/>
</dbReference>
<evidence type="ECO:0000313" key="5">
    <source>
        <dbReference type="EMBL" id="KAK6190423.1"/>
    </source>
</evidence>
<dbReference type="InterPro" id="IPR015943">
    <property type="entry name" value="WD40/YVTN_repeat-like_dom_sf"/>
</dbReference>
<dbReference type="GO" id="GO:0006914">
    <property type="term" value="P:autophagy"/>
    <property type="evidence" value="ECO:0007669"/>
    <property type="project" value="InterPro"/>
</dbReference>
<comment type="subcellular location">
    <subcellularLocation>
        <location evidence="1">Preautophagosomal structure</location>
    </subcellularLocation>
</comment>
<dbReference type="Gene3D" id="2.130.10.10">
    <property type="entry name" value="YVTN repeat-like/Quinoprotein amine dehydrogenase"/>
    <property type="match status" value="1"/>
</dbReference>
<dbReference type="InterPro" id="IPR048382">
    <property type="entry name" value="BCAS3_WD40"/>
</dbReference>
<dbReference type="EMBL" id="JAZGQO010000002">
    <property type="protein sequence ID" value="KAK6190423.1"/>
    <property type="molecule type" value="Genomic_DNA"/>
</dbReference>
<evidence type="ECO:0000256" key="2">
    <source>
        <dbReference type="SAM" id="MobiDB-lite"/>
    </source>
</evidence>
<gene>
    <name evidence="5" type="ORF">SNE40_002297</name>
</gene>
<dbReference type="InterPro" id="IPR045142">
    <property type="entry name" value="BCAS3-like"/>
</dbReference>
<protein>
    <recommendedName>
        <fullName evidence="7">BCAS3 domain-containing protein</fullName>
    </recommendedName>
</protein>
<feature type="region of interest" description="Disordered" evidence="2">
    <location>
        <begin position="874"/>
        <end position="910"/>
    </location>
</feature>
<accession>A0AAN8K8A3</accession>
<comment type="caution">
    <text evidence="5">The sequence shown here is derived from an EMBL/GenBank/DDBJ whole genome shotgun (WGS) entry which is preliminary data.</text>
</comment>